<dbReference type="OrthoDB" id="3948768at2759"/>
<evidence type="ECO:0000313" key="2">
    <source>
        <dbReference type="EMBL" id="TKA67329.1"/>
    </source>
</evidence>
<reference evidence="2 3" key="1">
    <citation type="submission" date="2017-03" db="EMBL/GenBank/DDBJ databases">
        <title>Genomes of endolithic fungi from Antarctica.</title>
        <authorList>
            <person name="Coleine C."/>
            <person name="Masonjones S."/>
            <person name="Stajich J.E."/>
        </authorList>
    </citation>
    <scope>NUCLEOTIDE SEQUENCE [LARGE SCALE GENOMIC DNA]</scope>
    <source>
        <strain evidence="2 3">CCFEE 5184</strain>
    </source>
</reference>
<name>A0A4V5NEI2_9PEZI</name>
<keyword evidence="3" id="KW-1185">Reference proteome</keyword>
<accession>A0A4V5NEI2</accession>
<gene>
    <name evidence="2" type="ORF">B0A55_08865</name>
</gene>
<evidence type="ECO:0000259" key="1">
    <source>
        <dbReference type="Pfam" id="PF03992"/>
    </source>
</evidence>
<protein>
    <recommendedName>
        <fullName evidence="1">ABM domain-containing protein</fullName>
    </recommendedName>
</protein>
<dbReference type="EMBL" id="NAJQ01000582">
    <property type="protein sequence ID" value="TKA67329.1"/>
    <property type="molecule type" value="Genomic_DNA"/>
</dbReference>
<dbReference type="Pfam" id="PF03992">
    <property type="entry name" value="ABM"/>
    <property type="match status" value="1"/>
</dbReference>
<dbReference type="Gene3D" id="3.30.70.100">
    <property type="match status" value="1"/>
</dbReference>
<proteinExistence type="predicted"/>
<dbReference type="Proteomes" id="UP000309340">
    <property type="component" value="Unassembled WGS sequence"/>
</dbReference>
<evidence type="ECO:0000313" key="3">
    <source>
        <dbReference type="Proteomes" id="UP000309340"/>
    </source>
</evidence>
<dbReference type="AlphaFoldDB" id="A0A4V5NEI2"/>
<feature type="domain" description="ABM" evidence="1">
    <location>
        <begin position="5"/>
        <end position="80"/>
    </location>
</feature>
<dbReference type="InterPro" id="IPR007138">
    <property type="entry name" value="ABM_dom"/>
</dbReference>
<organism evidence="2 3">
    <name type="scientific">Friedmanniomyces simplex</name>
    <dbReference type="NCBI Taxonomy" id="329884"/>
    <lineage>
        <taxon>Eukaryota</taxon>
        <taxon>Fungi</taxon>
        <taxon>Dikarya</taxon>
        <taxon>Ascomycota</taxon>
        <taxon>Pezizomycotina</taxon>
        <taxon>Dothideomycetes</taxon>
        <taxon>Dothideomycetidae</taxon>
        <taxon>Mycosphaerellales</taxon>
        <taxon>Teratosphaeriaceae</taxon>
        <taxon>Friedmanniomyces</taxon>
    </lineage>
</organism>
<comment type="caution">
    <text evidence="2">The sequence shown here is derived from an EMBL/GenBank/DDBJ whole genome shotgun (WGS) entry which is preliminary data.</text>
</comment>
<sequence>MTLKIVVLASIKKGKEDRLRELAKWVSGEIKATEPDVSHYEMFVADGDKEGTKEGVVYLHIKDEAAFTRRRELGHHKEFADVVEKEGLLETPLRYLKLTDIVDEWHR</sequence>